<dbReference type="Proteomes" id="UP000286974">
    <property type="component" value="Unassembled WGS sequence"/>
</dbReference>
<gene>
    <name evidence="2" type="ORF">NBRC111893_116</name>
</gene>
<evidence type="ECO:0000313" key="2">
    <source>
        <dbReference type="EMBL" id="GAY71970.1"/>
    </source>
</evidence>
<dbReference type="RefSeq" id="WP_160114416.1">
    <property type="nucleotide sequence ID" value="NZ_BEXA01000001.1"/>
</dbReference>
<proteinExistence type="predicted"/>
<evidence type="ECO:0000259" key="1">
    <source>
        <dbReference type="Pfam" id="PF14278"/>
    </source>
</evidence>
<dbReference type="EMBL" id="BEXA01000001">
    <property type="protein sequence ID" value="GAY71970.1"/>
    <property type="molecule type" value="Genomic_DNA"/>
</dbReference>
<keyword evidence="3" id="KW-1185">Reference proteome</keyword>
<dbReference type="AlphaFoldDB" id="A0A401FHW5"/>
<organism evidence="2 3">
    <name type="scientific">Lentilactobacillus kosonis</name>
    <dbReference type="NCBI Taxonomy" id="2810561"/>
    <lineage>
        <taxon>Bacteria</taxon>
        <taxon>Bacillati</taxon>
        <taxon>Bacillota</taxon>
        <taxon>Bacilli</taxon>
        <taxon>Lactobacillales</taxon>
        <taxon>Lactobacillaceae</taxon>
        <taxon>Lentilactobacillus</taxon>
    </lineage>
</organism>
<sequence length="68" mass="7716">MLRKNVFPKYNLKSESSIEKQYLTAMLSGAFFGILGEWINQGKKESPAQLIQLMSEKVIPSLKNSQLL</sequence>
<protein>
    <submittedName>
        <fullName evidence="2">Transcriptional regulator, TetR family</fullName>
    </submittedName>
</protein>
<name>A0A401FHW5_9LACO</name>
<dbReference type="Gene3D" id="1.10.357.10">
    <property type="entry name" value="Tetracycline Repressor, domain 2"/>
    <property type="match status" value="1"/>
</dbReference>
<dbReference type="Pfam" id="PF14278">
    <property type="entry name" value="TetR_C_8"/>
    <property type="match status" value="1"/>
</dbReference>
<feature type="domain" description="Transcriptional regulator TetR C-terminal Firmicutes type" evidence="1">
    <location>
        <begin position="14"/>
        <end position="56"/>
    </location>
</feature>
<comment type="caution">
    <text evidence="2">The sequence shown here is derived from an EMBL/GenBank/DDBJ whole genome shotgun (WGS) entry which is preliminary data.</text>
</comment>
<dbReference type="InterPro" id="IPR039532">
    <property type="entry name" value="TetR_C_Firmicutes"/>
</dbReference>
<accession>A0A401FHW5</accession>
<reference evidence="2 3" key="1">
    <citation type="submission" date="2017-11" db="EMBL/GenBank/DDBJ databases">
        <title>Draft Genome Sequence of Lactobacillus curieae NBRC 111893 isolated from Koso, a Japanese sugar-Vegetable Fermented Beverage.</title>
        <authorList>
            <person name="Chiou T.Y."/>
            <person name="Oshima K."/>
            <person name="Suda W."/>
            <person name="Hattori M."/>
            <person name="Takahashi T."/>
        </authorList>
    </citation>
    <scope>NUCLEOTIDE SEQUENCE [LARGE SCALE GENOMIC DNA]</scope>
    <source>
        <strain evidence="2 3">NBRC111893</strain>
    </source>
</reference>
<dbReference type="OrthoDB" id="9810250at2"/>
<evidence type="ECO:0000313" key="3">
    <source>
        <dbReference type="Proteomes" id="UP000286974"/>
    </source>
</evidence>